<dbReference type="RefSeq" id="WP_069810606.1">
    <property type="nucleotide sequence ID" value="NZ_CP017305.1"/>
</dbReference>
<comment type="subcellular location">
    <subcellularLocation>
        <location evidence="4">Cytoplasm</location>
    </subcellularLocation>
</comment>
<evidence type="ECO:0000313" key="5">
    <source>
        <dbReference type="EMBL" id="AOS84414.1"/>
    </source>
</evidence>
<dbReference type="GO" id="GO:0009103">
    <property type="term" value="P:lipopolysaccharide biosynthetic process"/>
    <property type="evidence" value="ECO:0007669"/>
    <property type="project" value="UniProtKB-UniRule"/>
</dbReference>
<dbReference type="UniPathway" id="UPA00358">
    <property type="reaction ID" value="UER00476"/>
</dbReference>
<sequence length="248" mass="27836">MNAVIVIPARLSSSRLKEKMLADLEGEPLIVRTWQQATKSRLASRVVVATDSERIFAVLREVGAEVVMTSPDLTCGTDRIAEAAEQVGGDVFVNLQGDEPLIDPATIDLAIAPFFEDGPPPDCTTLVFPLKPEERHIIDDPHVVKAVLDTRGHALYFSRCPIPYRRETVPETKYYRHIGLYAFRADVLKAFVALPPSMLERTESLEQLRLLENGYRIRCIETTTDTPGVNTEEELEEVRRLFRARYGG</sequence>
<protein>
    <recommendedName>
        <fullName evidence="4">3-deoxy-manno-octulosonate cytidylyltransferase</fullName>
        <ecNumber evidence="4">2.7.7.38</ecNumber>
    </recommendedName>
    <alternativeName>
        <fullName evidence="4">CMP-2-keto-3-deoxyoctulosonic acid synthase</fullName>
        <shortName evidence="4">CKS</shortName>
        <shortName evidence="4">CMP-KDO synthase</shortName>
    </alternativeName>
</protein>
<comment type="function">
    <text evidence="4">Activates KDO (a required 8-carbon sugar) for incorporation into bacterial lipopolysaccharide in Gram-negative bacteria.</text>
</comment>
<dbReference type="Pfam" id="PF02348">
    <property type="entry name" value="CTP_transf_3"/>
    <property type="match status" value="1"/>
</dbReference>
<dbReference type="InterPro" id="IPR004528">
    <property type="entry name" value="KdsB"/>
</dbReference>
<keyword evidence="2 4" id="KW-0548">Nucleotidyltransferase</keyword>
<gene>
    <name evidence="4" type="primary">kdsB</name>
    <name evidence="5" type="ORF">BIU88_09900</name>
</gene>
<dbReference type="PANTHER" id="PTHR42866">
    <property type="entry name" value="3-DEOXY-MANNO-OCTULOSONATE CYTIDYLYLTRANSFERASE"/>
    <property type="match status" value="1"/>
</dbReference>
<accession>A0A1D8D6K5</accession>
<dbReference type="KEGG" id="clz:BIU88_09900"/>
<dbReference type="GO" id="GO:0033468">
    <property type="term" value="P:CMP-keto-3-deoxy-D-manno-octulosonic acid biosynthetic process"/>
    <property type="evidence" value="ECO:0007669"/>
    <property type="project" value="UniProtKB-UniRule"/>
</dbReference>
<dbReference type="EC" id="2.7.7.38" evidence="4"/>
<proteinExistence type="inferred from homology"/>
<organism evidence="5 6">
    <name type="scientific">Chlorobaculum limnaeum</name>
    <dbReference type="NCBI Taxonomy" id="274537"/>
    <lineage>
        <taxon>Bacteria</taxon>
        <taxon>Pseudomonadati</taxon>
        <taxon>Chlorobiota</taxon>
        <taxon>Chlorobiia</taxon>
        <taxon>Chlorobiales</taxon>
        <taxon>Chlorobiaceae</taxon>
        <taxon>Chlorobaculum</taxon>
    </lineage>
</organism>
<dbReference type="Proteomes" id="UP000095185">
    <property type="component" value="Chromosome"/>
</dbReference>
<evidence type="ECO:0000256" key="1">
    <source>
        <dbReference type="ARBA" id="ARBA00022679"/>
    </source>
</evidence>
<dbReference type="CDD" id="cd02517">
    <property type="entry name" value="CMP-KDO-Synthetase"/>
    <property type="match status" value="1"/>
</dbReference>
<evidence type="ECO:0000256" key="2">
    <source>
        <dbReference type="ARBA" id="ARBA00022695"/>
    </source>
</evidence>
<dbReference type="OrthoDB" id="9815559at2"/>
<dbReference type="NCBIfam" id="NF009905">
    <property type="entry name" value="PRK13368.1"/>
    <property type="match status" value="1"/>
</dbReference>
<dbReference type="GO" id="GO:0005829">
    <property type="term" value="C:cytosol"/>
    <property type="evidence" value="ECO:0007669"/>
    <property type="project" value="TreeGrafter"/>
</dbReference>
<dbReference type="InterPro" id="IPR029044">
    <property type="entry name" value="Nucleotide-diphossugar_trans"/>
</dbReference>
<dbReference type="HAMAP" id="MF_00057">
    <property type="entry name" value="KdsB"/>
    <property type="match status" value="1"/>
</dbReference>
<dbReference type="NCBIfam" id="TIGR00466">
    <property type="entry name" value="kdsB"/>
    <property type="match status" value="1"/>
</dbReference>
<dbReference type="Gene3D" id="3.90.550.10">
    <property type="entry name" value="Spore Coat Polysaccharide Biosynthesis Protein SpsA, Chain A"/>
    <property type="match status" value="1"/>
</dbReference>
<keyword evidence="6" id="KW-1185">Reference proteome</keyword>
<dbReference type="InterPro" id="IPR003329">
    <property type="entry name" value="Cytidylyl_trans"/>
</dbReference>
<comment type="pathway">
    <text evidence="4">Nucleotide-sugar biosynthesis; CMP-3-deoxy-D-manno-octulosonate biosynthesis; CMP-3-deoxy-D-manno-octulosonate from 3-deoxy-D-manno-octulosonate and CTP: step 1/1.</text>
</comment>
<keyword evidence="3 4" id="KW-0448">Lipopolysaccharide biosynthesis</keyword>
<keyword evidence="1 4" id="KW-0808">Transferase</keyword>
<dbReference type="SUPFAM" id="SSF53448">
    <property type="entry name" value="Nucleotide-diphospho-sugar transferases"/>
    <property type="match status" value="1"/>
</dbReference>
<dbReference type="PANTHER" id="PTHR42866:SF2">
    <property type="entry name" value="3-DEOXY-MANNO-OCTULOSONATE CYTIDYLYLTRANSFERASE, MITOCHONDRIAL"/>
    <property type="match status" value="1"/>
</dbReference>
<comment type="similarity">
    <text evidence="4">Belongs to the KdsB family.</text>
</comment>
<dbReference type="GO" id="GO:0008690">
    <property type="term" value="F:3-deoxy-manno-octulosonate cytidylyltransferase activity"/>
    <property type="evidence" value="ECO:0007669"/>
    <property type="project" value="UniProtKB-UniRule"/>
</dbReference>
<keyword evidence="4" id="KW-0963">Cytoplasm</keyword>
<evidence type="ECO:0000313" key="6">
    <source>
        <dbReference type="Proteomes" id="UP000095185"/>
    </source>
</evidence>
<dbReference type="EMBL" id="CP017305">
    <property type="protein sequence ID" value="AOS84414.1"/>
    <property type="molecule type" value="Genomic_DNA"/>
</dbReference>
<name>A0A1D8D6K5_CHLLM</name>
<reference evidence="5" key="1">
    <citation type="submission" date="2016-09" db="EMBL/GenBank/DDBJ databases">
        <title>Genome sequence of Chlorobaculum limnaeum.</title>
        <authorList>
            <person name="Liu Z."/>
            <person name="Tank M."/>
            <person name="Bryant D.A."/>
        </authorList>
    </citation>
    <scope>NUCLEOTIDE SEQUENCE [LARGE SCALE GENOMIC DNA]</scope>
    <source>
        <strain evidence="5">DSM 1677</strain>
    </source>
</reference>
<comment type="catalytic activity">
    <reaction evidence="4">
        <text>3-deoxy-alpha-D-manno-oct-2-ulosonate + CTP = CMP-3-deoxy-beta-D-manno-octulosonate + diphosphate</text>
        <dbReference type="Rhea" id="RHEA:23448"/>
        <dbReference type="ChEBI" id="CHEBI:33019"/>
        <dbReference type="ChEBI" id="CHEBI:37563"/>
        <dbReference type="ChEBI" id="CHEBI:85986"/>
        <dbReference type="ChEBI" id="CHEBI:85987"/>
        <dbReference type="EC" id="2.7.7.38"/>
    </reaction>
</comment>
<evidence type="ECO:0000256" key="4">
    <source>
        <dbReference type="HAMAP-Rule" id="MF_00057"/>
    </source>
</evidence>
<dbReference type="NCBIfam" id="NF003952">
    <property type="entry name" value="PRK05450.1-5"/>
    <property type="match status" value="1"/>
</dbReference>
<dbReference type="STRING" id="274537.BIU88_09900"/>
<evidence type="ECO:0000256" key="3">
    <source>
        <dbReference type="ARBA" id="ARBA00022985"/>
    </source>
</evidence>
<dbReference type="AlphaFoldDB" id="A0A1D8D6K5"/>